<proteinExistence type="predicted"/>
<accession>A0A8S5PL28</accession>
<name>A0A8S5PL28_9CAUD</name>
<sequence length="145" mass="17173">MTYQIVRMPTDQEELSQMMEEYVPFLNAMYTPHERAMFGDIDFAMSYWFMLWDTGAGYFLTRRNPAGELVFLAMVTKYQDLWNGKWRMEVHRTAVSSAPGIDGQQEVQAALDYLKQNSGLLQFDRLYFTNYYEDGTEEKRLVWKV</sequence>
<reference evidence="1" key="1">
    <citation type="journal article" date="2021" name="Proc. Natl. Acad. Sci. U.S.A.">
        <title>A Catalog of Tens of Thousands of Viruses from Human Metagenomes Reveals Hidden Associations with Chronic Diseases.</title>
        <authorList>
            <person name="Tisza M.J."/>
            <person name="Buck C.B."/>
        </authorList>
    </citation>
    <scope>NUCLEOTIDE SEQUENCE</scope>
    <source>
        <strain evidence="1">CtnCN2</strain>
    </source>
</reference>
<organism evidence="1">
    <name type="scientific">Podoviridae sp. ctnCN2</name>
    <dbReference type="NCBI Taxonomy" id="2825274"/>
    <lineage>
        <taxon>Viruses</taxon>
        <taxon>Duplodnaviria</taxon>
        <taxon>Heunggongvirae</taxon>
        <taxon>Uroviricota</taxon>
        <taxon>Caudoviricetes</taxon>
    </lineage>
</organism>
<protein>
    <submittedName>
        <fullName evidence="1">Uncharacterized protein</fullName>
    </submittedName>
</protein>
<evidence type="ECO:0000313" key="1">
    <source>
        <dbReference type="EMBL" id="DAE07602.1"/>
    </source>
</evidence>
<dbReference type="EMBL" id="BK015452">
    <property type="protein sequence ID" value="DAE07602.1"/>
    <property type="molecule type" value="Genomic_DNA"/>
</dbReference>